<gene>
    <name evidence="2" type="ORF">VP01_316g2</name>
</gene>
<proteinExistence type="predicted"/>
<keyword evidence="1" id="KW-1133">Transmembrane helix</keyword>
<dbReference type="VEuPathDB" id="FungiDB:VP01_316g2"/>
<keyword evidence="3" id="KW-1185">Reference proteome</keyword>
<organism evidence="2 3">
    <name type="scientific">Puccinia sorghi</name>
    <dbReference type="NCBI Taxonomy" id="27349"/>
    <lineage>
        <taxon>Eukaryota</taxon>
        <taxon>Fungi</taxon>
        <taxon>Dikarya</taxon>
        <taxon>Basidiomycota</taxon>
        <taxon>Pucciniomycotina</taxon>
        <taxon>Pucciniomycetes</taxon>
        <taxon>Pucciniales</taxon>
        <taxon>Pucciniaceae</taxon>
        <taxon>Puccinia</taxon>
    </lineage>
</organism>
<evidence type="ECO:0000256" key="1">
    <source>
        <dbReference type="SAM" id="Phobius"/>
    </source>
</evidence>
<keyword evidence="1" id="KW-0472">Membrane</keyword>
<dbReference type="Proteomes" id="UP000037035">
    <property type="component" value="Unassembled WGS sequence"/>
</dbReference>
<evidence type="ECO:0000313" key="3">
    <source>
        <dbReference type="Proteomes" id="UP000037035"/>
    </source>
</evidence>
<comment type="caution">
    <text evidence="2">The sequence shown here is derived from an EMBL/GenBank/DDBJ whole genome shotgun (WGS) entry which is preliminary data.</text>
</comment>
<feature type="transmembrane region" description="Helical" evidence="1">
    <location>
        <begin position="90"/>
        <end position="117"/>
    </location>
</feature>
<accession>A0A0L6UZI7</accession>
<evidence type="ECO:0000313" key="2">
    <source>
        <dbReference type="EMBL" id="KNZ53662.1"/>
    </source>
</evidence>
<protein>
    <submittedName>
        <fullName evidence="2">Putative signal peptide protein</fullName>
    </submittedName>
</protein>
<sequence length="570" mass="66078">MLLVGFFSFLSLCNFACEPLQGLSLRVFLYVGIFQAMRLCGRLAYHTSLKFGIESPFFDLFLKFHLFQIIPSAHQLPDQDGQKTSLKQPFFLVFFFWVGSITFFCTWCMRLGIFIGMDLGMEGVARCGKLSSEFSNVFIIKPKIETPASHIAKSNLAPPVELSSSFPTFTSYNFCHFQFEFVLMIWYNIIQRCLLIILNQITFSGKNIILFQNQTKMKSTCTSRKTSLIQQQLTCITCSSQASIQTPHVCLCRIYGTVTVHQSLVESLLEHGWNNNRSFLGLSACQLQAVEQVFFAVNTASYFFMPTVVNLISMILQLPYITSKKKRCQIFMSSTTSFKLIRSPTLEANFYSSRRDKLVPQSMFFGLSVCNLKLYKSTPTLTWSRYHLIKFNNETPIIFEKKKKETILSKQEDQHRVVMKMHCRWLSLKIDSNIHLMVLSNRKPWKFLLLQMVALEKITIKVLPQNLFDLMSFVKLKHPSANQLYQKLSRSNVSQDIDKMRFCMDQISVLVNKTSISRYKRTQFPKWVSLQDSDNCQFVPFFGSFIIITCILFLLSFPMHYVTHLFNFNF</sequence>
<dbReference type="AlphaFoldDB" id="A0A0L6UZI7"/>
<dbReference type="EMBL" id="LAVV01008135">
    <property type="protein sequence ID" value="KNZ53662.1"/>
    <property type="molecule type" value="Genomic_DNA"/>
</dbReference>
<name>A0A0L6UZI7_9BASI</name>
<keyword evidence="1" id="KW-0812">Transmembrane</keyword>
<reference evidence="2 3" key="1">
    <citation type="submission" date="2015-08" db="EMBL/GenBank/DDBJ databases">
        <title>Next Generation Sequencing and Analysis of the Genome of Puccinia sorghi L Schw, the Causal Agent of Maize Common Rust.</title>
        <authorList>
            <person name="Rochi L."/>
            <person name="Burguener G."/>
            <person name="Darino M."/>
            <person name="Turjanski A."/>
            <person name="Kreff E."/>
            <person name="Dieguez M.J."/>
            <person name="Sacco F."/>
        </authorList>
    </citation>
    <scope>NUCLEOTIDE SEQUENCE [LARGE SCALE GENOMIC DNA]</scope>
    <source>
        <strain evidence="2 3">RO10H11247</strain>
    </source>
</reference>
<feature type="transmembrane region" description="Helical" evidence="1">
    <location>
        <begin position="538"/>
        <end position="557"/>
    </location>
</feature>